<protein>
    <submittedName>
        <fullName evidence="1">Uncharacterized protein</fullName>
    </submittedName>
</protein>
<proteinExistence type="predicted"/>
<organism evidence="1">
    <name type="scientific">Rhizophora mucronata</name>
    <name type="common">Asiatic mangrove</name>
    <dbReference type="NCBI Taxonomy" id="61149"/>
    <lineage>
        <taxon>Eukaryota</taxon>
        <taxon>Viridiplantae</taxon>
        <taxon>Streptophyta</taxon>
        <taxon>Embryophyta</taxon>
        <taxon>Tracheophyta</taxon>
        <taxon>Spermatophyta</taxon>
        <taxon>Magnoliopsida</taxon>
        <taxon>eudicotyledons</taxon>
        <taxon>Gunneridae</taxon>
        <taxon>Pentapetalae</taxon>
        <taxon>rosids</taxon>
        <taxon>fabids</taxon>
        <taxon>Malpighiales</taxon>
        <taxon>Rhizophoraceae</taxon>
        <taxon>Rhizophora</taxon>
    </lineage>
</organism>
<name>A0A2P2NVK0_RHIMU</name>
<sequence length="18" mass="2108">MGKQRVHVKVANDRRQEG</sequence>
<accession>A0A2P2NVK0</accession>
<reference evidence="1" key="1">
    <citation type="submission" date="2018-02" db="EMBL/GenBank/DDBJ databases">
        <title>Rhizophora mucronata_Transcriptome.</title>
        <authorList>
            <person name="Meera S.P."/>
            <person name="Sreeshan A."/>
            <person name="Augustine A."/>
        </authorList>
    </citation>
    <scope>NUCLEOTIDE SEQUENCE</scope>
    <source>
        <tissue evidence="1">Leaf</tissue>
    </source>
</reference>
<evidence type="ECO:0000313" key="1">
    <source>
        <dbReference type="EMBL" id="MBX46532.1"/>
    </source>
</evidence>
<dbReference type="EMBL" id="GGEC01066048">
    <property type="protein sequence ID" value="MBX46532.1"/>
    <property type="molecule type" value="Transcribed_RNA"/>
</dbReference>
<dbReference type="AlphaFoldDB" id="A0A2P2NVK0"/>